<dbReference type="PROSITE" id="PS01186">
    <property type="entry name" value="EGF_2"/>
    <property type="match status" value="1"/>
</dbReference>
<dbReference type="PROSITE" id="PS00022">
    <property type="entry name" value="EGF_1"/>
    <property type="match status" value="1"/>
</dbReference>
<keyword evidence="5" id="KW-0325">Glycoprotein</keyword>
<dbReference type="Proteomes" id="UP001174909">
    <property type="component" value="Unassembled WGS sequence"/>
</dbReference>
<evidence type="ECO:0000313" key="8">
    <source>
        <dbReference type="EMBL" id="CAI8034917.1"/>
    </source>
</evidence>
<accession>A0AA35X214</accession>
<proteinExistence type="predicted"/>
<dbReference type="SUPFAM" id="SSF57196">
    <property type="entry name" value="EGF/Laminin"/>
    <property type="match status" value="1"/>
</dbReference>
<keyword evidence="1 6" id="KW-0245">EGF-like domain</keyword>
<feature type="domain" description="EGF-like" evidence="7">
    <location>
        <begin position="87"/>
        <end position="126"/>
    </location>
</feature>
<comment type="caution">
    <text evidence="6">Lacks conserved residue(s) required for the propagation of feature annotation.</text>
</comment>
<sequence length="150" mass="15763">TTDKADVSTQGDYSCVAVNVAGSTTRDTRLVVFVTDDVAAIVINNVDLTSPDGTCRYLDPETIEELLSLTGVTTMVTGILSADDLCEISSCSPNPCGNGGVCQLDESVEGGYSCACLEGFTGVDCMTDVDECLAVGKWEIIIPMENNTLM</sequence>
<keyword evidence="3" id="KW-0677">Repeat</keyword>
<comment type="caution">
    <text evidence="8">The sequence shown here is derived from an EMBL/GenBank/DDBJ whole genome shotgun (WGS) entry which is preliminary data.</text>
</comment>
<evidence type="ECO:0000259" key="7">
    <source>
        <dbReference type="PROSITE" id="PS50026"/>
    </source>
</evidence>
<evidence type="ECO:0000256" key="3">
    <source>
        <dbReference type="ARBA" id="ARBA00022737"/>
    </source>
</evidence>
<keyword evidence="2" id="KW-0732">Signal</keyword>
<dbReference type="PROSITE" id="PS50026">
    <property type="entry name" value="EGF_3"/>
    <property type="match status" value="1"/>
</dbReference>
<evidence type="ECO:0000256" key="4">
    <source>
        <dbReference type="ARBA" id="ARBA00023157"/>
    </source>
</evidence>
<dbReference type="CDD" id="cd00054">
    <property type="entry name" value="EGF_CA"/>
    <property type="match status" value="1"/>
</dbReference>
<feature type="non-terminal residue" evidence="8">
    <location>
        <position position="1"/>
    </location>
</feature>
<evidence type="ECO:0000313" key="9">
    <source>
        <dbReference type="Proteomes" id="UP001174909"/>
    </source>
</evidence>
<gene>
    <name evidence="8" type="ORF">GBAR_LOCUS19610</name>
</gene>
<evidence type="ECO:0000256" key="5">
    <source>
        <dbReference type="ARBA" id="ARBA00023180"/>
    </source>
</evidence>
<keyword evidence="9" id="KW-1185">Reference proteome</keyword>
<evidence type="ECO:0000256" key="1">
    <source>
        <dbReference type="ARBA" id="ARBA00022536"/>
    </source>
</evidence>
<dbReference type="SMART" id="SM00181">
    <property type="entry name" value="EGF"/>
    <property type="match status" value="1"/>
</dbReference>
<dbReference type="AlphaFoldDB" id="A0AA35X214"/>
<reference evidence="8" key="1">
    <citation type="submission" date="2023-03" db="EMBL/GenBank/DDBJ databases">
        <authorList>
            <person name="Steffen K."/>
            <person name="Cardenas P."/>
        </authorList>
    </citation>
    <scope>NUCLEOTIDE SEQUENCE</scope>
</reference>
<organism evidence="8 9">
    <name type="scientific">Geodia barretti</name>
    <name type="common">Barrett's horny sponge</name>
    <dbReference type="NCBI Taxonomy" id="519541"/>
    <lineage>
        <taxon>Eukaryota</taxon>
        <taxon>Metazoa</taxon>
        <taxon>Porifera</taxon>
        <taxon>Demospongiae</taxon>
        <taxon>Heteroscleromorpha</taxon>
        <taxon>Tetractinellida</taxon>
        <taxon>Astrophorina</taxon>
        <taxon>Geodiidae</taxon>
        <taxon>Geodia</taxon>
    </lineage>
</organism>
<dbReference type="InterPro" id="IPR000742">
    <property type="entry name" value="EGF"/>
</dbReference>
<protein>
    <submittedName>
        <fullName evidence="8">Slit homolog 1 protein</fullName>
    </submittedName>
</protein>
<dbReference type="Pfam" id="PF00008">
    <property type="entry name" value="EGF"/>
    <property type="match status" value="1"/>
</dbReference>
<evidence type="ECO:0000256" key="2">
    <source>
        <dbReference type="ARBA" id="ARBA00022729"/>
    </source>
</evidence>
<keyword evidence="4 6" id="KW-1015">Disulfide bond</keyword>
<dbReference type="FunFam" id="2.10.25.10:FF:000054">
    <property type="entry name" value="Slit guidance ligand 2"/>
    <property type="match status" value="1"/>
</dbReference>
<dbReference type="EMBL" id="CASHTH010002758">
    <property type="protein sequence ID" value="CAI8034917.1"/>
    <property type="molecule type" value="Genomic_DNA"/>
</dbReference>
<name>A0AA35X214_GEOBA</name>
<evidence type="ECO:0000256" key="6">
    <source>
        <dbReference type="PROSITE-ProRule" id="PRU00076"/>
    </source>
</evidence>
<feature type="disulfide bond" evidence="6">
    <location>
        <begin position="116"/>
        <end position="125"/>
    </location>
</feature>
<dbReference type="Gene3D" id="2.10.25.10">
    <property type="entry name" value="Laminin"/>
    <property type="match status" value="1"/>
</dbReference>